<proteinExistence type="predicted"/>
<organism evidence="1 2">
    <name type="scientific">Mytilus edulis</name>
    <name type="common">Blue mussel</name>
    <dbReference type="NCBI Taxonomy" id="6550"/>
    <lineage>
        <taxon>Eukaryota</taxon>
        <taxon>Metazoa</taxon>
        <taxon>Spiralia</taxon>
        <taxon>Lophotrochozoa</taxon>
        <taxon>Mollusca</taxon>
        <taxon>Bivalvia</taxon>
        <taxon>Autobranchia</taxon>
        <taxon>Pteriomorphia</taxon>
        <taxon>Mytilida</taxon>
        <taxon>Mytiloidea</taxon>
        <taxon>Mytilidae</taxon>
        <taxon>Mytilinae</taxon>
        <taxon>Mytilus</taxon>
    </lineage>
</organism>
<name>A0A8S3U6G9_MYTED</name>
<accession>A0A8S3U6G9</accession>
<protein>
    <submittedName>
        <fullName evidence="1">Uncharacterized protein</fullName>
    </submittedName>
</protein>
<sequence length="176" mass="20021">MKQHQEVIKADNSRSKMQIQLIEEGSENVYDILDESALSKTLEPFTSRMQNSYLDVTYSPKIPMNVENNLGIICIASVSSQSKMAQETSLRRQRGGLEESIISCQGALVHFSAYSMVILGQGLLNIILELTKRWKSKGHFIQTKTKWHEKENDGYIYDEPAYDGIVRAGIYESHLF</sequence>
<dbReference type="AlphaFoldDB" id="A0A8S3U6G9"/>
<keyword evidence="2" id="KW-1185">Reference proteome</keyword>
<evidence type="ECO:0000313" key="2">
    <source>
        <dbReference type="Proteomes" id="UP000683360"/>
    </source>
</evidence>
<evidence type="ECO:0000313" key="1">
    <source>
        <dbReference type="EMBL" id="CAG2241971.1"/>
    </source>
</evidence>
<dbReference type="EMBL" id="CAJPWZ010002607">
    <property type="protein sequence ID" value="CAG2241971.1"/>
    <property type="molecule type" value="Genomic_DNA"/>
</dbReference>
<dbReference type="Proteomes" id="UP000683360">
    <property type="component" value="Unassembled WGS sequence"/>
</dbReference>
<reference evidence="1" key="1">
    <citation type="submission" date="2021-03" db="EMBL/GenBank/DDBJ databases">
        <authorList>
            <person name="Bekaert M."/>
        </authorList>
    </citation>
    <scope>NUCLEOTIDE SEQUENCE</scope>
</reference>
<gene>
    <name evidence="1" type="ORF">MEDL_54157</name>
</gene>
<comment type="caution">
    <text evidence="1">The sequence shown here is derived from an EMBL/GenBank/DDBJ whole genome shotgun (WGS) entry which is preliminary data.</text>
</comment>